<keyword evidence="1 3" id="KW-0802">TPR repeat</keyword>
<dbReference type="GO" id="GO:0005680">
    <property type="term" value="C:anaphase-promoting complex"/>
    <property type="evidence" value="ECO:0007669"/>
    <property type="project" value="TreeGrafter"/>
</dbReference>
<dbReference type="EMBL" id="HBGH01005008">
    <property type="protein sequence ID" value="CAD9230690.1"/>
    <property type="molecule type" value="Transcribed_RNA"/>
</dbReference>
<evidence type="ECO:0000256" key="3">
    <source>
        <dbReference type="PROSITE-ProRule" id="PRU00339"/>
    </source>
</evidence>
<dbReference type="SMART" id="SM00028">
    <property type="entry name" value="TPR"/>
    <property type="match status" value="7"/>
</dbReference>
<dbReference type="PROSITE" id="PS50005">
    <property type="entry name" value="TPR"/>
    <property type="match status" value="5"/>
</dbReference>
<dbReference type="PROSITE" id="PS50293">
    <property type="entry name" value="TPR_REGION"/>
    <property type="match status" value="1"/>
</dbReference>
<feature type="repeat" description="TPR" evidence="3">
    <location>
        <begin position="589"/>
        <end position="622"/>
    </location>
</feature>
<organism evidence="5">
    <name type="scientific">Compsopogon caeruleus</name>
    <dbReference type="NCBI Taxonomy" id="31354"/>
    <lineage>
        <taxon>Eukaryota</taxon>
        <taxon>Rhodophyta</taxon>
        <taxon>Compsopogonophyceae</taxon>
        <taxon>Compsopogonales</taxon>
        <taxon>Compsopogonaceae</taxon>
        <taxon>Compsopogon</taxon>
    </lineage>
</organism>
<gene>
    <name evidence="5" type="ORF">CCAE0312_LOCUS2743</name>
</gene>
<evidence type="ECO:0008006" key="6">
    <source>
        <dbReference type="Google" id="ProtNLM"/>
    </source>
</evidence>
<dbReference type="SUPFAM" id="SSF48452">
    <property type="entry name" value="TPR-like"/>
    <property type="match status" value="2"/>
</dbReference>
<feature type="repeat" description="TPR" evidence="3">
    <location>
        <begin position="521"/>
        <end position="554"/>
    </location>
</feature>
<dbReference type="InterPro" id="IPR011990">
    <property type="entry name" value="TPR-like_helical_dom_sf"/>
</dbReference>
<feature type="repeat" description="TPR" evidence="3">
    <location>
        <begin position="555"/>
        <end position="588"/>
    </location>
</feature>
<dbReference type="AlphaFoldDB" id="A0A7S1TAI0"/>
<dbReference type="PANTHER" id="PTHR12558">
    <property type="entry name" value="CELL DIVISION CYCLE 16,23,27"/>
    <property type="match status" value="1"/>
</dbReference>
<dbReference type="GO" id="GO:0016567">
    <property type="term" value="P:protein ubiquitination"/>
    <property type="evidence" value="ECO:0007669"/>
    <property type="project" value="TreeGrafter"/>
</dbReference>
<dbReference type="GO" id="GO:0007091">
    <property type="term" value="P:metaphase/anaphase transition of mitotic cell cycle"/>
    <property type="evidence" value="ECO:0007669"/>
    <property type="project" value="TreeGrafter"/>
</dbReference>
<feature type="compositionally biased region" description="Polar residues" evidence="4">
    <location>
        <begin position="295"/>
        <end position="310"/>
    </location>
</feature>
<evidence type="ECO:0000256" key="4">
    <source>
        <dbReference type="SAM" id="MobiDB-lite"/>
    </source>
</evidence>
<dbReference type="Gene3D" id="1.25.40.10">
    <property type="entry name" value="Tetratricopeptide repeat domain"/>
    <property type="match status" value="4"/>
</dbReference>
<evidence type="ECO:0000256" key="2">
    <source>
        <dbReference type="ARBA" id="ARBA00038210"/>
    </source>
</evidence>
<dbReference type="GO" id="GO:0005737">
    <property type="term" value="C:cytoplasm"/>
    <property type="evidence" value="ECO:0007669"/>
    <property type="project" value="TreeGrafter"/>
</dbReference>
<sequence>MLSGSGEEVLRAGVEHSLGVLMYSNAVWLAERLVELSPSEESVVLLGTVLLRAGKKHRAVAVLEQWIAQRVSMAKLSSQFRYLLAVAYVDTDRSGDAESALRGGYFPLTATVDASTAHAIAGGAAGMCLLASICKATKRTSEALTWYRLAVKLCPTLWTAYEALAAMGEVDATSTDLFPEHDDEILSALRAQPHGPFSCSWTESKENRVIDSNSKNIPERETAEVVTGCNGGQLTPRKRTVSVSPITTLSPVFVPAIDVLDGAPRESAQLTPSGLMTPSPPRGNELSSPPPLMRPTNQGRQIARTLSGQRDSGLPATGSHRTPEYMTSTRRASKMSTMITAGNLDENRQSHSAETTTMRMKIAGASTVAPEADHSNPLWSGADMIRCFGLSIGSLHRYDCTEALKLLNSFPDDVARTGYVLSLMARCYLELGDYKVSQRFFDRAIATDQSKLDGLVEYYSTVLWHGKDQKALADLAHQCMRIDKTSAATWCVVGNCFSLQRDPDSALRFFRRALSVDPSSAYAHTLCGHEFAMKEDFASAMEAYRQALRVDDRHYNAWYGIGSVYYRQEHYEWAESHFRNAIRVHSRSSTLHYHLGLALHAAGRPFDALQALDTAIRLDPGNPVAKFERSKVLAHLNEHESALRQLLELHDTFPREAAVQFEIGRSYKKMGQKDQALKHFSIALDLDPKERMYKKAIDSLEESGEE</sequence>
<evidence type="ECO:0000256" key="1">
    <source>
        <dbReference type="ARBA" id="ARBA00022803"/>
    </source>
</evidence>
<dbReference type="GO" id="GO:0051301">
    <property type="term" value="P:cell division"/>
    <property type="evidence" value="ECO:0007669"/>
    <property type="project" value="TreeGrafter"/>
</dbReference>
<dbReference type="Pfam" id="PF13432">
    <property type="entry name" value="TPR_16"/>
    <property type="match status" value="1"/>
</dbReference>
<name>A0A7S1TAI0_9RHOD</name>
<protein>
    <recommendedName>
        <fullName evidence="6">UDP-N-acetylglucosamine--peptide N-acetylglucosaminyltransferase SPINDLY</fullName>
    </recommendedName>
</protein>
<comment type="similarity">
    <text evidence="2">Belongs to the APC3/CDC27 family.</text>
</comment>
<feature type="region of interest" description="Disordered" evidence="4">
    <location>
        <begin position="267"/>
        <end position="332"/>
    </location>
</feature>
<accession>A0A7S1TAI0</accession>
<reference evidence="5" key="1">
    <citation type="submission" date="2021-01" db="EMBL/GenBank/DDBJ databases">
        <authorList>
            <person name="Corre E."/>
            <person name="Pelletier E."/>
            <person name="Niang G."/>
            <person name="Scheremetjew M."/>
            <person name="Finn R."/>
            <person name="Kale V."/>
            <person name="Holt S."/>
            <person name="Cochrane G."/>
            <person name="Meng A."/>
            <person name="Brown T."/>
            <person name="Cohen L."/>
        </authorList>
    </citation>
    <scope>NUCLEOTIDE SEQUENCE</scope>
    <source>
        <strain evidence="5">SAG 36.94</strain>
    </source>
</reference>
<feature type="repeat" description="TPR" evidence="3">
    <location>
        <begin position="487"/>
        <end position="520"/>
    </location>
</feature>
<feature type="repeat" description="TPR" evidence="3">
    <location>
        <begin position="657"/>
        <end position="690"/>
    </location>
</feature>
<dbReference type="PANTHER" id="PTHR12558:SF13">
    <property type="entry name" value="CELL DIVISION CYCLE PROTEIN 27 HOMOLOG"/>
    <property type="match status" value="1"/>
</dbReference>
<dbReference type="Pfam" id="PF12895">
    <property type="entry name" value="ANAPC3"/>
    <property type="match status" value="1"/>
</dbReference>
<dbReference type="InterPro" id="IPR019734">
    <property type="entry name" value="TPR_rpt"/>
</dbReference>
<proteinExistence type="inferred from homology"/>
<dbReference type="Pfam" id="PF13181">
    <property type="entry name" value="TPR_8"/>
    <property type="match status" value="2"/>
</dbReference>
<dbReference type="GO" id="GO:0031145">
    <property type="term" value="P:anaphase-promoting complex-dependent catabolic process"/>
    <property type="evidence" value="ECO:0007669"/>
    <property type="project" value="TreeGrafter"/>
</dbReference>
<evidence type="ECO:0000313" key="5">
    <source>
        <dbReference type="EMBL" id="CAD9230690.1"/>
    </source>
</evidence>